<dbReference type="AlphaFoldDB" id="A0A918VWZ6"/>
<feature type="region of interest" description="Disordered" evidence="1">
    <location>
        <begin position="41"/>
        <end position="84"/>
    </location>
</feature>
<dbReference type="Proteomes" id="UP000646579">
    <property type="component" value="Unassembled WGS sequence"/>
</dbReference>
<sequence>MTDKAFGSALLPDVLSNSETATRGNRRNRILAALRAWLHRPRRPPGIPPELRRDLGLDPLPEQRTWHDIPINPSNLPRFRAGRL</sequence>
<organism evidence="2 3">
    <name type="scientific">Devosia pacifica</name>
    <dbReference type="NCBI Taxonomy" id="1335967"/>
    <lineage>
        <taxon>Bacteria</taxon>
        <taxon>Pseudomonadati</taxon>
        <taxon>Pseudomonadota</taxon>
        <taxon>Alphaproteobacteria</taxon>
        <taxon>Hyphomicrobiales</taxon>
        <taxon>Devosiaceae</taxon>
        <taxon>Devosia</taxon>
    </lineage>
</organism>
<evidence type="ECO:0000313" key="3">
    <source>
        <dbReference type="Proteomes" id="UP000646579"/>
    </source>
</evidence>
<dbReference type="RefSeq" id="WP_189426429.1">
    <property type="nucleotide sequence ID" value="NZ_BMZE01000003.1"/>
</dbReference>
<accession>A0A918VWZ6</accession>
<comment type="caution">
    <text evidence="2">The sequence shown here is derived from an EMBL/GenBank/DDBJ whole genome shotgun (WGS) entry which is preliminary data.</text>
</comment>
<proteinExistence type="predicted"/>
<dbReference type="EMBL" id="BMZE01000003">
    <property type="protein sequence ID" value="GHA31158.1"/>
    <property type="molecule type" value="Genomic_DNA"/>
</dbReference>
<reference evidence="2" key="1">
    <citation type="journal article" date="2014" name="Int. J. Syst. Evol. Microbiol.">
        <title>Complete genome sequence of Corynebacterium casei LMG S-19264T (=DSM 44701T), isolated from a smear-ripened cheese.</title>
        <authorList>
            <consortium name="US DOE Joint Genome Institute (JGI-PGF)"/>
            <person name="Walter F."/>
            <person name="Albersmeier A."/>
            <person name="Kalinowski J."/>
            <person name="Ruckert C."/>
        </authorList>
    </citation>
    <scope>NUCLEOTIDE SEQUENCE</scope>
    <source>
        <strain evidence="2">KCTC 32437</strain>
    </source>
</reference>
<reference evidence="2" key="2">
    <citation type="submission" date="2020-09" db="EMBL/GenBank/DDBJ databases">
        <authorList>
            <person name="Sun Q."/>
            <person name="Kim S."/>
        </authorList>
    </citation>
    <scope>NUCLEOTIDE SEQUENCE</scope>
    <source>
        <strain evidence="2">KCTC 32437</strain>
    </source>
</reference>
<gene>
    <name evidence="2" type="ORF">GCM10007989_28880</name>
</gene>
<name>A0A918VWZ6_9HYPH</name>
<keyword evidence="3" id="KW-1185">Reference proteome</keyword>
<evidence type="ECO:0000313" key="2">
    <source>
        <dbReference type="EMBL" id="GHA31158.1"/>
    </source>
</evidence>
<evidence type="ECO:0000256" key="1">
    <source>
        <dbReference type="SAM" id="MobiDB-lite"/>
    </source>
</evidence>
<protein>
    <submittedName>
        <fullName evidence="2">Uncharacterized protein</fullName>
    </submittedName>
</protein>